<dbReference type="PANTHER" id="PTHR31435:SF10">
    <property type="entry name" value="BSR4717 PROTEIN"/>
    <property type="match status" value="1"/>
</dbReference>
<reference evidence="2 3" key="1">
    <citation type="submission" date="2016-10" db="EMBL/GenBank/DDBJ databases">
        <authorList>
            <person name="de Groot N.N."/>
        </authorList>
    </citation>
    <scope>NUCLEOTIDE SEQUENCE [LARGE SCALE GENOMIC DNA]</scope>
    <source>
        <strain evidence="2 3">DSM 40306</strain>
    </source>
</reference>
<gene>
    <name evidence="2" type="ORF">SAMN04490357_7106</name>
</gene>
<dbReference type="PROSITE" id="PS51729">
    <property type="entry name" value="GNAT_YJDJ"/>
    <property type="match status" value="1"/>
</dbReference>
<feature type="domain" description="N-acetyltransferase" evidence="1">
    <location>
        <begin position="10"/>
        <end position="97"/>
    </location>
</feature>
<dbReference type="STRING" id="67331.SAMN04490357_7106"/>
<dbReference type="RefSeq" id="WP_070023324.1">
    <property type="nucleotide sequence ID" value="NZ_FNTD01000004.1"/>
</dbReference>
<proteinExistence type="predicted"/>
<dbReference type="GeneID" id="95516108"/>
<dbReference type="Gene3D" id="3.40.630.30">
    <property type="match status" value="1"/>
</dbReference>
<dbReference type="Proteomes" id="UP000182375">
    <property type="component" value="Unassembled WGS sequence"/>
</dbReference>
<dbReference type="InterPro" id="IPR045057">
    <property type="entry name" value="Gcn5-rel_NAT"/>
</dbReference>
<name>A0A1H5GKI6_9ACTN</name>
<organism evidence="2 3">
    <name type="scientific">Streptomyces misionensis</name>
    <dbReference type="NCBI Taxonomy" id="67331"/>
    <lineage>
        <taxon>Bacteria</taxon>
        <taxon>Bacillati</taxon>
        <taxon>Actinomycetota</taxon>
        <taxon>Actinomycetes</taxon>
        <taxon>Kitasatosporales</taxon>
        <taxon>Streptomycetaceae</taxon>
        <taxon>Streptomyces</taxon>
    </lineage>
</organism>
<dbReference type="EMBL" id="FNTD01000004">
    <property type="protein sequence ID" value="SEE15628.1"/>
    <property type="molecule type" value="Genomic_DNA"/>
</dbReference>
<protein>
    <recommendedName>
        <fullName evidence="1">N-acetyltransferase domain-containing protein</fullName>
    </recommendedName>
</protein>
<dbReference type="InterPro" id="IPR016181">
    <property type="entry name" value="Acyl_CoA_acyltransferase"/>
</dbReference>
<dbReference type="SUPFAM" id="SSF55729">
    <property type="entry name" value="Acyl-CoA N-acyltransferases (Nat)"/>
    <property type="match status" value="1"/>
</dbReference>
<evidence type="ECO:0000259" key="1">
    <source>
        <dbReference type="PROSITE" id="PS51729"/>
    </source>
</evidence>
<dbReference type="AlphaFoldDB" id="A0A1H5GKI6"/>
<evidence type="ECO:0000313" key="3">
    <source>
        <dbReference type="Proteomes" id="UP000182375"/>
    </source>
</evidence>
<dbReference type="Pfam" id="PF14542">
    <property type="entry name" value="Acetyltransf_CG"/>
    <property type="match status" value="1"/>
</dbReference>
<dbReference type="PANTHER" id="PTHR31435">
    <property type="entry name" value="PROTEIN NATD1"/>
    <property type="match status" value="1"/>
</dbReference>
<accession>A0A1H5GKI6</accession>
<sequence length="114" mass="12756">MSRTSHPVVERAAERHRYEILVDGELAGFTEYLDRGETQRVFYHTEIGEAYAGQGLAGVLVEHALTDVRESGKRFVPVCPYVAKFLGKHEEFADIADPVTGEVTHWLKAELAGR</sequence>
<dbReference type="CDD" id="cd04301">
    <property type="entry name" value="NAT_SF"/>
    <property type="match status" value="1"/>
</dbReference>
<evidence type="ECO:0000313" key="2">
    <source>
        <dbReference type="EMBL" id="SEE15628.1"/>
    </source>
</evidence>
<dbReference type="InterPro" id="IPR031165">
    <property type="entry name" value="GNAT_YJDJ"/>
</dbReference>